<dbReference type="CDD" id="cd05403">
    <property type="entry name" value="NT_KNTase_like"/>
    <property type="match status" value="1"/>
</dbReference>
<name>A0AAW8CSG0_9PAST</name>
<proteinExistence type="predicted"/>
<accession>A0AAW8CSG0</accession>
<dbReference type="Gene3D" id="3.30.460.10">
    <property type="entry name" value="Beta Polymerase, domain 2"/>
    <property type="match status" value="1"/>
</dbReference>
<reference evidence="2" key="1">
    <citation type="journal article" date="2023" name="Front. Microbiol.">
        <title>Phylogeography and host specificity of Pasteurellaceae pathogenic to sea-farmed fish in the north-east Atlantic.</title>
        <authorList>
            <person name="Gulla S."/>
            <person name="Colquhoun D.J."/>
            <person name="Olsen A.B."/>
            <person name="Spilsberg B."/>
            <person name="Lagesen K."/>
            <person name="Aakesson C.P."/>
            <person name="Strom S."/>
            <person name="Manji F."/>
            <person name="Birkbeck T.H."/>
            <person name="Nilsen H.K."/>
        </authorList>
    </citation>
    <scope>NUCLEOTIDE SEQUENCE</scope>
    <source>
        <strain evidence="2">VIB1234</strain>
    </source>
</reference>
<organism evidence="2 3">
    <name type="scientific">Pasteurella atlantica</name>
    <dbReference type="NCBI Taxonomy" id="2827233"/>
    <lineage>
        <taxon>Bacteria</taxon>
        <taxon>Pseudomonadati</taxon>
        <taxon>Pseudomonadota</taxon>
        <taxon>Gammaproteobacteria</taxon>
        <taxon>Pasteurellales</taxon>
        <taxon>Pasteurellaceae</taxon>
        <taxon>Pasteurella</taxon>
    </lineage>
</organism>
<dbReference type="GeneID" id="300270364"/>
<dbReference type="SUPFAM" id="SSF81301">
    <property type="entry name" value="Nucleotidyltransferase"/>
    <property type="match status" value="1"/>
</dbReference>
<dbReference type="EMBL" id="JASAYJ010000024">
    <property type="protein sequence ID" value="MDP8187994.1"/>
    <property type="molecule type" value="Genomic_DNA"/>
</dbReference>
<protein>
    <submittedName>
        <fullName evidence="2">Nucleotidyltransferase domain-containing protein</fullName>
    </submittedName>
</protein>
<comment type="caution">
    <text evidence="2">The sequence shown here is derived from an EMBL/GenBank/DDBJ whole genome shotgun (WGS) entry which is preliminary data.</text>
</comment>
<dbReference type="AlphaFoldDB" id="A0AAW8CSG0"/>
<dbReference type="InterPro" id="IPR041633">
    <property type="entry name" value="Polbeta"/>
</dbReference>
<dbReference type="PANTHER" id="PTHR43852">
    <property type="entry name" value="NUCLEOTIDYLTRANSFERASE"/>
    <property type="match status" value="1"/>
</dbReference>
<dbReference type="InterPro" id="IPR052930">
    <property type="entry name" value="TA_antitoxin_MntA"/>
</dbReference>
<dbReference type="InterPro" id="IPR043519">
    <property type="entry name" value="NT_sf"/>
</dbReference>
<sequence length="105" mass="11888">MNNQFGLYEHSYVLLCDALKLFPEIEQAWIFGSRALGNYKKGSDIDLAISGQNINFDTVTALYGTLNEEISIPYMVDVVDINNIENPLLKEHIEQKGVLFYSRGV</sequence>
<evidence type="ECO:0000313" key="3">
    <source>
        <dbReference type="Proteomes" id="UP001230466"/>
    </source>
</evidence>
<dbReference type="Proteomes" id="UP001230466">
    <property type="component" value="Unassembled WGS sequence"/>
</dbReference>
<dbReference type="Pfam" id="PF18765">
    <property type="entry name" value="Polbeta"/>
    <property type="match status" value="1"/>
</dbReference>
<dbReference type="RefSeq" id="WP_211599212.1">
    <property type="nucleotide sequence ID" value="NZ_JAGRQI010000025.1"/>
</dbReference>
<evidence type="ECO:0000259" key="1">
    <source>
        <dbReference type="Pfam" id="PF18765"/>
    </source>
</evidence>
<dbReference type="PANTHER" id="PTHR43852:SF2">
    <property type="entry name" value="PROTEIN ADENYLYLTRANSFERASE MNTA"/>
    <property type="match status" value="1"/>
</dbReference>
<gene>
    <name evidence="2" type="ORF">QJU78_09520</name>
</gene>
<evidence type="ECO:0000313" key="2">
    <source>
        <dbReference type="EMBL" id="MDP8187994.1"/>
    </source>
</evidence>
<feature type="domain" description="Polymerase beta nucleotidyltransferase" evidence="1">
    <location>
        <begin position="19"/>
        <end position="103"/>
    </location>
</feature>